<name>A0ACB5TB23_AMBMO</name>
<evidence type="ECO:0000313" key="2">
    <source>
        <dbReference type="Proteomes" id="UP001165064"/>
    </source>
</evidence>
<reference evidence="1" key="1">
    <citation type="submission" date="2023-04" db="EMBL/GenBank/DDBJ databases">
        <title>Ambrosiozyma monospora NBRC 10751.</title>
        <authorList>
            <person name="Ichikawa N."/>
            <person name="Sato H."/>
            <person name="Tonouchi N."/>
        </authorList>
    </citation>
    <scope>NUCLEOTIDE SEQUENCE</scope>
    <source>
        <strain evidence="1">NBRC 10751</strain>
    </source>
</reference>
<organism evidence="1 2">
    <name type="scientific">Ambrosiozyma monospora</name>
    <name type="common">Yeast</name>
    <name type="synonym">Endomycopsis monosporus</name>
    <dbReference type="NCBI Taxonomy" id="43982"/>
    <lineage>
        <taxon>Eukaryota</taxon>
        <taxon>Fungi</taxon>
        <taxon>Dikarya</taxon>
        <taxon>Ascomycota</taxon>
        <taxon>Saccharomycotina</taxon>
        <taxon>Pichiomycetes</taxon>
        <taxon>Pichiales</taxon>
        <taxon>Pichiaceae</taxon>
        <taxon>Ambrosiozyma</taxon>
    </lineage>
</organism>
<proteinExistence type="predicted"/>
<protein>
    <submittedName>
        <fullName evidence="1">Unnamed protein product</fullName>
    </submittedName>
</protein>
<dbReference type="Proteomes" id="UP001165064">
    <property type="component" value="Unassembled WGS sequence"/>
</dbReference>
<gene>
    <name evidence="1" type="ORF">Amon02_000694000</name>
</gene>
<accession>A0ACB5TB23</accession>
<evidence type="ECO:0000313" key="1">
    <source>
        <dbReference type="EMBL" id="GME84580.1"/>
    </source>
</evidence>
<dbReference type="EMBL" id="BSXS01005595">
    <property type="protein sequence ID" value="GME84580.1"/>
    <property type="molecule type" value="Genomic_DNA"/>
</dbReference>
<sequence length="379" mass="42799">MAIYQLIQSFRTKVALEAFLLILQVAFSITPFVLNDLSEEFLGHSTTLVFNLVSWLYLLGVSALRVSTASTGLSDRFPDFWYHSFTLYVVNLLAASCLFVSEILGGVESYTASLFYKINFALTFSIFLVSGLQKLSDKPAMLYISDGSPNGLETVSNIFQVICFSWINPMIVKAHRTPLKSDDIMTLEAKDHSYPILAKYHAQHRTKSLTSRIFHQFKWDFAQQFTCTAITAALVFVPIICTKKILEYLENPDLISRKSAWLYTFMMFASGVLYAILEARGLFVGRRMMLHINSILIAELYSKGMKRTFMRFPEANDEKDKDNGDIDSVKGSKDEDSAQSFKKEKSDEKNKDLGSIINIMSVDAQKVSNMAVDIISINV</sequence>
<keyword evidence="2" id="KW-1185">Reference proteome</keyword>
<comment type="caution">
    <text evidence="1">The sequence shown here is derived from an EMBL/GenBank/DDBJ whole genome shotgun (WGS) entry which is preliminary data.</text>
</comment>